<keyword evidence="4" id="KW-0378">Hydrolase</keyword>
<dbReference type="EMBL" id="VLLG01000003">
    <property type="protein sequence ID" value="TWI88405.1"/>
    <property type="molecule type" value="Genomic_DNA"/>
</dbReference>
<evidence type="ECO:0000256" key="1">
    <source>
        <dbReference type="ARBA" id="ARBA00001947"/>
    </source>
</evidence>
<comment type="cofactor">
    <cofactor evidence="1">
        <name>Zn(2+)</name>
        <dbReference type="ChEBI" id="CHEBI:29105"/>
    </cofactor>
</comment>
<evidence type="ECO:0000256" key="4">
    <source>
        <dbReference type="ARBA" id="ARBA00022801"/>
    </source>
</evidence>
<dbReference type="Pfam" id="PF01435">
    <property type="entry name" value="Peptidase_M48"/>
    <property type="match status" value="1"/>
</dbReference>
<dbReference type="InterPro" id="IPR001915">
    <property type="entry name" value="Peptidase_M48"/>
</dbReference>
<dbReference type="GO" id="GO:0016020">
    <property type="term" value="C:membrane"/>
    <property type="evidence" value="ECO:0007669"/>
    <property type="project" value="TreeGrafter"/>
</dbReference>
<dbReference type="Proteomes" id="UP000316778">
    <property type="component" value="Unassembled WGS sequence"/>
</dbReference>
<keyword evidence="6" id="KW-0482">Metalloprotease</keyword>
<gene>
    <name evidence="8" type="ORF">LX66_2490</name>
</gene>
<evidence type="ECO:0000313" key="9">
    <source>
        <dbReference type="Proteomes" id="UP000316778"/>
    </source>
</evidence>
<keyword evidence="2 8" id="KW-0645">Protease</keyword>
<evidence type="ECO:0000256" key="6">
    <source>
        <dbReference type="ARBA" id="ARBA00023049"/>
    </source>
</evidence>
<keyword evidence="9" id="KW-1185">Reference proteome</keyword>
<proteinExistence type="predicted"/>
<dbReference type="Gene3D" id="3.30.2010.10">
    <property type="entry name" value="Metalloproteases ('zincins'), catalytic domain"/>
    <property type="match status" value="1"/>
</dbReference>
<feature type="domain" description="Peptidase M48" evidence="7">
    <location>
        <begin position="100"/>
        <end position="322"/>
    </location>
</feature>
<accession>A0A562T4E4</accession>
<evidence type="ECO:0000256" key="5">
    <source>
        <dbReference type="ARBA" id="ARBA00022833"/>
    </source>
</evidence>
<dbReference type="InterPro" id="IPR051156">
    <property type="entry name" value="Mito/Outer_Membr_Metalloprot"/>
</dbReference>
<dbReference type="GO" id="GO:0004222">
    <property type="term" value="F:metalloendopeptidase activity"/>
    <property type="evidence" value="ECO:0007669"/>
    <property type="project" value="InterPro"/>
</dbReference>
<reference evidence="8 9" key="1">
    <citation type="journal article" date="2013" name="Stand. Genomic Sci.">
        <title>Genomic Encyclopedia of Type Strains, Phase I: The one thousand microbial genomes (KMG-I) project.</title>
        <authorList>
            <person name="Kyrpides N.C."/>
            <person name="Woyke T."/>
            <person name="Eisen J.A."/>
            <person name="Garrity G."/>
            <person name="Lilburn T.G."/>
            <person name="Beck B.J."/>
            <person name="Whitman W.B."/>
            <person name="Hugenholtz P."/>
            <person name="Klenk H.P."/>
        </authorList>
    </citation>
    <scope>NUCLEOTIDE SEQUENCE [LARGE SCALE GENOMIC DNA]</scope>
    <source>
        <strain evidence="8 9">DSM 13484</strain>
    </source>
</reference>
<comment type="caution">
    <text evidence="8">The sequence shown here is derived from an EMBL/GenBank/DDBJ whole genome shotgun (WGS) entry which is preliminary data.</text>
</comment>
<name>A0A562T4E4_CHIJA</name>
<dbReference type="AlphaFoldDB" id="A0A562T4E4"/>
<dbReference type="GO" id="GO:0046872">
    <property type="term" value="F:metal ion binding"/>
    <property type="evidence" value="ECO:0007669"/>
    <property type="project" value="UniProtKB-KW"/>
</dbReference>
<dbReference type="PANTHER" id="PTHR22726">
    <property type="entry name" value="METALLOENDOPEPTIDASE OMA1"/>
    <property type="match status" value="1"/>
</dbReference>
<keyword evidence="5" id="KW-0862">Zinc</keyword>
<dbReference type="GO" id="GO:0051603">
    <property type="term" value="P:proteolysis involved in protein catabolic process"/>
    <property type="evidence" value="ECO:0007669"/>
    <property type="project" value="TreeGrafter"/>
</dbReference>
<organism evidence="8 9">
    <name type="scientific">Chitinophaga japonensis</name>
    <name type="common">Flexibacter japonensis</name>
    <dbReference type="NCBI Taxonomy" id="104662"/>
    <lineage>
        <taxon>Bacteria</taxon>
        <taxon>Pseudomonadati</taxon>
        <taxon>Bacteroidota</taxon>
        <taxon>Chitinophagia</taxon>
        <taxon>Chitinophagales</taxon>
        <taxon>Chitinophagaceae</taxon>
        <taxon>Chitinophaga</taxon>
    </lineage>
</organism>
<keyword evidence="3" id="KW-0479">Metal-binding</keyword>
<evidence type="ECO:0000256" key="2">
    <source>
        <dbReference type="ARBA" id="ARBA00022670"/>
    </source>
</evidence>
<sequence>MPSPYTGLTTTLLRPLLFLALLVYANMPAGSAQSLAFSPAAEDPALLQSLLTEHEQHYKAGITRLPAAYKKDYAAIYQQRWDHIKTVFDKKEIYTEQTAQQYLDALVAAVVKANPVLQDSAFHCYFSRSGVPNASYLGEGLILFNMGLFCKLENESQAAFVICHEIAHYFLQHSEHSIEKYVSTLNSEAVQKELRRIKRSEYGKRALVDKLVKGLTFGSRRHSRDHEAQADSMAVELMRHTPFDITGALTALGILDRIDTDTLNTAACLAQLFHAKEYPFREKWIAREEGLLGGHAHLERDSVLEDSLKTHPDCRLRIQLLEPVVNRYQTSGRSANPVDGNKFAALRHTFAYEIVEYAYVSDNYTRSLYHTIALLQQHPEDPYLVTQAGRILNGCYAAQKAHTLGKRIELPSPGFSPGYNLLLQFIQNLYPEDFAAISYYYLHRHVDRLSGYPAFTKAYNTSFHEIKQ</sequence>
<evidence type="ECO:0000313" key="8">
    <source>
        <dbReference type="EMBL" id="TWI88405.1"/>
    </source>
</evidence>
<evidence type="ECO:0000256" key="3">
    <source>
        <dbReference type="ARBA" id="ARBA00022723"/>
    </source>
</evidence>
<dbReference type="PANTHER" id="PTHR22726:SF1">
    <property type="entry name" value="METALLOENDOPEPTIDASE OMA1, MITOCHONDRIAL"/>
    <property type="match status" value="1"/>
</dbReference>
<evidence type="ECO:0000259" key="7">
    <source>
        <dbReference type="Pfam" id="PF01435"/>
    </source>
</evidence>
<protein>
    <submittedName>
        <fullName evidence="8">Putative Zn-dependent protease</fullName>
    </submittedName>
</protein>